<evidence type="ECO:0000256" key="3">
    <source>
        <dbReference type="ARBA" id="ARBA00023002"/>
    </source>
</evidence>
<evidence type="ECO:0000313" key="7">
    <source>
        <dbReference type="Proteomes" id="UP000051256"/>
    </source>
</evidence>
<proteinExistence type="inferred from homology"/>
<reference evidence="6 7" key="1">
    <citation type="journal article" date="2015" name="Genome Announc.">
        <title>Expanding the biotechnology potential of lactobacilli through comparative genomics of 213 strains and associated genera.</title>
        <authorList>
            <person name="Sun Z."/>
            <person name="Harris H.M."/>
            <person name="McCann A."/>
            <person name="Guo C."/>
            <person name="Argimon S."/>
            <person name="Zhang W."/>
            <person name="Yang X."/>
            <person name="Jeffery I.B."/>
            <person name="Cooney J.C."/>
            <person name="Kagawa T.F."/>
            <person name="Liu W."/>
            <person name="Song Y."/>
            <person name="Salvetti E."/>
            <person name="Wrobel A."/>
            <person name="Rasinkangas P."/>
            <person name="Parkhill J."/>
            <person name="Rea M.C."/>
            <person name="O'Sullivan O."/>
            <person name="Ritari J."/>
            <person name="Douillard F.P."/>
            <person name="Paul Ross R."/>
            <person name="Yang R."/>
            <person name="Briner A.E."/>
            <person name="Felis G.E."/>
            <person name="de Vos W.M."/>
            <person name="Barrangou R."/>
            <person name="Klaenhammer T.R."/>
            <person name="Caufield P.W."/>
            <person name="Cui Y."/>
            <person name="Zhang H."/>
            <person name="O'Toole P.W."/>
        </authorList>
    </citation>
    <scope>NUCLEOTIDE SEQUENCE [LARGE SCALE GENOMIC DNA]</scope>
    <source>
        <strain evidence="6 7">DSM 24302</strain>
    </source>
</reference>
<dbReference type="InterPro" id="IPR020843">
    <property type="entry name" value="ER"/>
</dbReference>
<keyword evidence="7" id="KW-1185">Reference proteome</keyword>
<keyword evidence="2 4" id="KW-0862">Zinc</keyword>
<evidence type="ECO:0000256" key="1">
    <source>
        <dbReference type="ARBA" id="ARBA00022723"/>
    </source>
</evidence>
<dbReference type="Pfam" id="PF00107">
    <property type="entry name" value="ADH_zinc_N"/>
    <property type="match status" value="1"/>
</dbReference>
<dbReference type="InterPro" id="IPR050129">
    <property type="entry name" value="Zn_alcohol_dh"/>
</dbReference>
<dbReference type="Gene3D" id="3.40.50.720">
    <property type="entry name" value="NAD(P)-binding Rossmann-like Domain"/>
    <property type="match status" value="1"/>
</dbReference>
<dbReference type="RefSeq" id="WP_056977503.1">
    <property type="nucleotide sequence ID" value="NZ_AYZR01000004.1"/>
</dbReference>
<dbReference type="InterPro" id="IPR013149">
    <property type="entry name" value="ADH-like_C"/>
</dbReference>
<dbReference type="STRING" id="1423802.FC56_GL001289"/>
<evidence type="ECO:0000256" key="2">
    <source>
        <dbReference type="ARBA" id="ARBA00022833"/>
    </source>
</evidence>
<evidence type="ECO:0000256" key="4">
    <source>
        <dbReference type="RuleBase" id="RU361277"/>
    </source>
</evidence>
<dbReference type="GO" id="GO:0016491">
    <property type="term" value="F:oxidoreductase activity"/>
    <property type="evidence" value="ECO:0007669"/>
    <property type="project" value="UniProtKB-KW"/>
</dbReference>
<sequence>MKALVLENISDMQIKDLPEPTVSGDEVKIKVKYSGICGTDKHLYLGLPGSADAEMPVVLGHENSGEVVAVGPDVVDIKVGDRVAIDPNIYCGYCKYCRQGRPQLCEHLSAVGVTRNGGLEEYTTAPQRVVYRLPDSVSYLSGAMVEPISCVMHGIKRLNLEPAQKALVIGDGFIAQLFTQILAASGLSQIDVSGHSDHKRELLGRCGATHFYNNATEEVPTGYDVVIECVGLPATQTAAVEQAGKGGQVLMFGVANPTDTFALNSYEVFQKELDIKGSFINPYVFEDSIALLASGKVNVEMLISDEITLDQVADDLAGKFDHPINKAVVNIEKSL</sequence>
<dbReference type="Gene3D" id="3.90.180.10">
    <property type="entry name" value="Medium-chain alcohol dehydrogenases, catalytic domain"/>
    <property type="match status" value="1"/>
</dbReference>
<name>A0A0R2CSU5_9LACO</name>
<evidence type="ECO:0000313" key="6">
    <source>
        <dbReference type="EMBL" id="KRM94336.1"/>
    </source>
</evidence>
<dbReference type="PANTHER" id="PTHR43401:SF2">
    <property type="entry name" value="L-THREONINE 3-DEHYDROGENASE"/>
    <property type="match status" value="1"/>
</dbReference>
<dbReference type="Pfam" id="PF08240">
    <property type="entry name" value="ADH_N"/>
    <property type="match status" value="1"/>
</dbReference>
<dbReference type="PATRIC" id="fig|1423802.4.peg.1308"/>
<accession>A0A0R2CSU5</accession>
<comment type="cofactor">
    <cofactor evidence="4">
        <name>Zn(2+)</name>
        <dbReference type="ChEBI" id="CHEBI:29105"/>
    </cofactor>
</comment>
<dbReference type="SMART" id="SM00829">
    <property type="entry name" value="PKS_ER"/>
    <property type="match status" value="1"/>
</dbReference>
<dbReference type="CDD" id="cd08234">
    <property type="entry name" value="threonine_DH_like"/>
    <property type="match status" value="1"/>
</dbReference>
<keyword evidence="1 4" id="KW-0479">Metal-binding</keyword>
<dbReference type="SUPFAM" id="SSF51735">
    <property type="entry name" value="NAD(P)-binding Rossmann-fold domains"/>
    <property type="match status" value="1"/>
</dbReference>
<keyword evidence="3" id="KW-0560">Oxidoreductase</keyword>
<comment type="caution">
    <text evidence="6">The sequence shown here is derived from an EMBL/GenBank/DDBJ whole genome shotgun (WGS) entry which is preliminary data.</text>
</comment>
<dbReference type="InterPro" id="IPR002328">
    <property type="entry name" value="ADH_Zn_CS"/>
</dbReference>
<dbReference type="Proteomes" id="UP000051256">
    <property type="component" value="Unassembled WGS sequence"/>
</dbReference>
<dbReference type="SUPFAM" id="SSF50129">
    <property type="entry name" value="GroES-like"/>
    <property type="match status" value="1"/>
</dbReference>
<feature type="domain" description="Enoyl reductase (ER)" evidence="5">
    <location>
        <begin position="7"/>
        <end position="329"/>
    </location>
</feature>
<dbReference type="PANTHER" id="PTHR43401">
    <property type="entry name" value="L-THREONINE 3-DEHYDROGENASE"/>
    <property type="match status" value="1"/>
</dbReference>
<gene>
    <name evidence="6" type="ORF">FC56_GL001289</name>
</gene>
<protein>
    <submittedName>
        <fullName evidence="6">Threonine dehydrogenase related Zn-dependent dehydrogenase</fullName>
    </submittedName>
</protein>
<dbReference type="InterPro" id="IPR013154">
    <property type="entry name" value="ADH-like_N"/>
</dbReference>
<comment type="similarity">
    <text evidence="4">Belongs to the zinc-containing alcohol dehydrogenase family.</text>
</comment>
<dbReference type="AlphaFoldDB" id="A0A0R2CSU5"/>
<dbReference type="GO" id="GO:0008270">
    <property type="term" value="F:zinc ion binding"/>
    <property type="evidence" value="ECO:0007669"/>
    <property type="project" value="InterPro"/>
</dbReference>
<organism evidence="6 7">
    <name type="scientific">Lentilactobacillus senioris DSM 24302 = JCM 17472</name>
    <dbReference type="NCBI Taxonomy" id="1423802"/>
    <lineage>
        <taxon>Bacteria</taxon>
        <taxon>Bacillati</taxon>
        <taxon>Bacillota</taxon>
        <taxon>Bacilli</taxon>
        <taxon>Lactobacillales</taxon>
        <taxon>Lactobacillaceae</taxon>
        <taxon>Lentilactobacillus</taxon>
    </lineage>
</organism>
<dbReference type="PROSITE" id="PS00059">
    <property type="entry name" value="ADH_ZINC"/>
    <property type="match status" value="1"/>
</dbReference>
<dbReference type="InterPro" id="IPR011032">
    <property type="entry name" value="GroES-like_sf"/>
</dbReference>
<evidence type="ECO:0000259" key="5">
    <source>
        <dbReference type="SMART" id="SM00829"/>
    </source>
</evidence>
<dbReference type="InterPro" id="IPR036291">
    <property type="entry name" value="NAD(P)-bd_dom_sf"/>
</dbReference>
<dbReference type="EMBL" id="AYZR01000004">
    <property type="protein sequence ID" value="KRM94336.1"/>
    <property type="molecule type" value="Genomic_DNA"/>
</dbReference>